<dbReference type="InParanoid" id="F0S1Z9"/>
<protein>
    <submittedName>
        <fullName evidence="3">Uncharacterized protein</fullName>
    </submittedName>
</protein>
<keyword evidence="1" id="KW-0175">Coiled coil</keyword>
<keyword evidence="2" id="KW-1133">Transmembrane helix</keyword>
<name>F0S1Z9_DESTD</name>
<dbReference type="Proteomes" id="UP000007102">
    <property type="component" value="Chromosome"/>
</dbReference>
<gene>
    <name evidence="3" type="ordered locus">Dester_1450</name>
</gene>
<evidence type="ECO:0000256" key="1">
    <source>
        <dbReference type="SAM" id="Coils"/>
    </source>
</evidence>
<keyword evidence="2" id="KW-0812">Transmembrane</keyword>
<dbReference type="STRING" id="868864.Dester_1450"/>
<accession>F0S1Z9</accession>
<reference evidence="3 4" key="1">
    <citation type="journal article" date="2011" name="Stand. Genomic Sci.">
        <title>Complete genome sequence of the thermophilic sulfur-reducer Desulfurobacterium thermolithotrophum type strain (BSA(T)) from a deep-sea hydrothermal vent.</title>
        <authorList>
            <person name="Goker M."/>
            <person name="Daligault H."/>
            <person name="Mwirichia R."/>
            <person name="Lapidus A."/>
            <person name="Lucas S."/>
            <person name="Deshpande S."/>
            <person name="Pagani I."/>
            <person name="Tapia R."/>
            <person name="Cheng J.F."/>
            <person name="Goodwin L."/>
            <person name="Pitluck S."/>
            <person name="Liolios K."/>
            <person name="Ivanova N."/>
            <person name="Mavromatis K."/>
            <person name="Mikhailova N."/>
            <person name="Pati A."/>
            <person name="Chen A."/>
            <person name="Palaniappan K."/>
            <person name="Han C."/>
            <person name="Land M."/>
            <person name="Hauser L."/>
            <person name="Pan C."/>
            <person name="Brambilla E.M."/>
            <person name="Rohde M."/>
            <person name="Spring S."/>
            <person name="Sikorski J."/>
            <person name="Wirth R."/>
            <person name="Detter J.C."/>
            <person name="Woyke T."/>
            <person name="Bristow J."/>
            <person name="Eisen J.A."/>
            <person name="Markowitz V."/>
            <person name="Hugenholtz P."/>
            <person name="Kyrpides N.C."/>
            <person name="Klenk H.P."/>
        </authorList>
    </citation>
    <scope>NUCLEOTIDE SEQUENCE [LARGE SCALE GENOMIC DNA]</scope>
    <source>
        <strain evidence="4">DSM 11699 / BSA</strain>
    </source>
</reference>
<dbReference type="KEGG" id="dte:Dester_1450"/>
<keyword evidence="4" id="KW-1185">Reference proteome</keyword>
<proteinExistence type="predicted"/>
<dbReference type="HOGENOM" id="CLU_648498_0_0_0"/>
<organism evidence="3 4">
    <name type="scientific">Desulfurobacterium thermolithotrophum (strain DSM 11699 / BSA)</name>
    <dbReference type="NCBI Taxonomy" id="868864"/>
    <lineage>
        <taxon>Bacteria</taxon>
        <taxon>Pseudomonadati</taxon>
        <taxon>Aquificota</taxon>
        <taxon>Aquificia</taxon>
        <taxon>Desulfurobacteriales</taxon>
        <taxon>Desulfurobacteriaceae</taxon>
        <taxon>Desulfurobacterium</taxon>
    </lineage>
</organism>
<sequence>MKTAYAEVDASGNLRVLEKEGILKGSFRYVNTSLSDYNEPKRLIASFTDSSVMDKVYSFPKLKEKHLKLAIKQKISKDLEFIANIEEMVWIYSKFPANSGYRVLVSIMRKEFLQRFNHLKALTTTAQVISNFLTGKVEGNFIVIHSFKDDYIVIAFHNGLIDYVRTFKTENSLDDAVELTLEYYKEQRKTEITRIYCSGDLDFFQTSRFEMKPLTELVELPINEKELNFFIPFALSNSKVPYFYETSTFAFGHYAIAAFVFLLLASGIVFLKINQLNEQLIHLHKERNMLSLKVNKLQTELSKLEKEIQVQKSFQSKPEIKHFLSLKRDQVSEFLYSFYKISDRANTFVLSLSTSKNSEFELSTITFCKNLSSPIEFYRLINLIKKNPFIDNVKIIDVKEIPEKRALMADFSIKFKKVYYGKD</sequence>
<keyword evidence="2" id="KW-0472">Membrane</keyword>
<reference evidence="4" key="2">
    <citation type="submission" date="2011-02" db="EMBL/GenBank/DDBJ databases">
        <title>The complete genome of Desulfurobacterium thermolithotrophum DSM 11699.</title>
        <authorList>
            <consortium name="US DOE Joint Genome Institute (JGI-PGF)"/>
            <person name="Lucas S."/>
            <person name="Copeland A."/>
            <person name="Lapidus A."/>
            <person name="Bruce D."/>
            <person name="Goodwin L."/>
            <person name="Pitluck S."/>
            <person name="Kyrpides N."/>
            <person name="Mavromatis K."/>
            <person name="Pagani I."/>
            <person name="Ivanova N."/>
            <person name="Mikhailova N."/>
            <person name="Daligault H."/>
            <person name="Detter J.C."/>
            <person name="Tapia R."/>
            <person name="Han C."/>
            <person name="Land M."/>
            <person name="Hauser L."/>
            <person name="Markowitz V."/>
            <person name="Cheng J.-F."/>
            <person name="Hugenholtz P."/>
            <person name="Woyke T."/>
            <person name="Wu D."/>
            <person name="Spring S."/>
            <person name="Brambilla E."/>
            <person name="Klenk H.-P."/>
            <person name="Eisen J.A."/>
        </authorList>
    </citation>
    <scope>NUCLEOTIDE SEQUENCE [LARGE SCALE GENOMIC DNA]</scope>
    <source>
        <strain evidence="4">DSM 11699 / BSA</strain>
    </source>
</reference>
<evidence type="ECO:0000313" key="4">
    <source>
        <dbReference type="Proteomes" id="UP000007102"/>
    </source>
</evidence>
<dbReference type="AlphaFoldDB" id="F0S1Z9"/>
<dbReference type="EMBL" id="CP002543">
    <property type="protein sequence ID" value="ADY74080.1"/>
    <property type="molecule type" value="Genomic_DNA"/>
</dbReference>
<evidence type="ECO:0000313" key="3">
    <source>
        <dbReference type="EMBL" id="ADY74080.1"/>
    </source>
</evidence>
<feature type="transmembrane region" description="Helical" evidence="2">
    <location>
        <begin position="251"/>
        <end position="271"/>
    </location>
</feature>
<dbReference type="RefSeq" id="WP_013639028.1">
    <property type="nucleotide sequence ID" value="NC_015185.1"/>
</dbReference>
<evidence type="ECO:0000256" key="2">
    <source>
        <dbReference type="SAM" id="Phobius"/>
    </source>
</evidence>
<feature type="coiled-coil region" evidence="1">
    <location>
        <begin position="273"/>
        <end position="314"/>
    </location>
</feature>